<dbReference type="Gene3D" id="3.10.450.50">
    <property type="match status" value="1"/>
</dbReference>
<dbReference type="Proteomes" id="UP001165366">
    <property type="component" value="Unassembled WGS sequence"/>
</dbReference>
<dbReference type="InterPro" id="IPR032710">
    <property type="entry name" value="NTF2-like_dom_sf"/>
</dbReference>
<dbReference type="RefSeq" id="WP_237852453.1">
    <property type="nucleotide sequence ID" value="NZ_JAKLWS010000003.1"/>
</dbReference>
<dbReference type="SUPFAM" id="SSF54427">
    <property type="entry name" value="NTF2-like"/>
    <property type="match status" value="1"/>
</dbReference>
<evidence type="ECO:0008006" key="3">
    <source>
        <dbReference type="Google" id="ProtNLM"/>
    </source>
</evidence>
<accession>A0ABS9K9S5</accession>
<evidence type="ECO:0000313" key="1">
    <source>
        <dbReference type="EMBL" id="MCG2587609.1"/>
    </source>
</evidence>
<keyword evidence="2" id="KW-1185">Reference proteome</keyword>
<gene>
    <name evidence="1" type="ORF">L6773_03460</name>
</gene>
<dbReference type="EMBL" id="JAKLWS010000003">
    <property type="protein sequence ID" value="MCG2587609.1"/>
    <property type="molecule type" value="Genomic_DNA"/>
</dbReference>
<dbReference type="PROSITE" id="PS51257">
    <property type="entry name" value="PROKAR_LIPOPROTEIN"/>
    <property type="match status" value="1"/>
</dbReference>
<organism evidence="1 2">
    <name type="scientific">Rhodohalobacter sulfatireducens</name>
    <dbReference type="NCBI Taxonomy" id="2911366"/>
    <lineage>
        <taxon>Bacteria</taxon>
        <taxon>Pseudomonadati</taxon>
        <taxon>Balneolota</taxon>
        <taxon>Balneolia</taxon>
        <taxon>Balneolales</taxon>
        <taxon>Balneolaceae</taxon>
        <taxon>Rhodohalobacter</taxon>
    </lineage>
</organism>
<reference evidence="1" key="1">
    <citation type="submission" date="2022-01" db="EMBL/GenBank/DDBJ databases">
        <authorList>
            <person name="Wang Y."/>
        </authorList>
    </citation>
    <scope>NUCLEOTIDE SEQUENCE</scope>
    <source>
        <strain evidence="1">WB101</strain>
    </source>
</reference>
<proteinExistence type="predicted"/>
<comment type="caution">
    <text evidence="1">The sequence shown here is derived from an EMBL/GenBank/DDBJ whole genome shotgun (WGS) entry which is preliminary data.</text>
</comment>
<sequence>MKNNLIPILSIACILTVLGCEGETMEPSSSAENSRYEIASEEYVDLSLEALNHLSDFDIDAWGTLLADDVEYYFPDGDSGTRTVLNGKTEVVNWWKNWVASSGIESMTITQPDLMPIRVNSEALNYSALTGVFVISYFSNELAFDNGNTVNLRMNFALHFNEDSLIDRYYTYYDRALIIEAMNVDILNPETD</sequence>
<name>A0ABS9K9S5_9BACT</name>
<protein>
    <recommendedName>
        <fullName evidence="3">Nuclear transport factor 2 family protein</fullName>
    </recommendedName>
</protein>
<evidence type="ECO:0000313" key="2">
    <source>
        <dbReference type="Proteomes" id="UP001165366"/>
    </source>
</evidence>
<reference evidence="1" key="2">
    <citation type="submission" date="2024-05" db="EMBL/GenBank/DDBJ databases">
        <title>Rhodohalobacter halophilus gen. nov., sp. nov., a moderately halophilic member of the family Balneolaceae.</title>
        <authorList>
            <person name="Xia J."/>
        </authorList>
    </citation>
    <scope>NUCLEOTIDE SEQUENCE</scope>
    <source>
        <strain evidence="1">WB101</strain>
    </source>
</reference>